<dbReference type="EMBL" id="SNZH01000013">
    <property type="protein sequence ID" value="TDR40389.1"/>
    <property type="molecule type" value="Genomic_DNA"/>
</dbReference>
<dbReference type="PANTHER" id="PTHR38095">
    <property type="entry name" value="ANAEROBIC DIMETHYL SULFOXIDE REDUCTASE CHAIN YNFH"/>
    <property type="match status" value="1"/>
</dbReference>
<comment type="caution">
    <text evidence="2">The sequence shown here is derived from an EMBL/GenBank/DDBJ whole genome shotgun (WGS) entry which is preliminary data.</text>
</comment>
<name>A0A4R6YR91_9GAMM</name>
<evidence type="ECO:0000256" key="1">
    <source>
        <dbReference type="SAM" id="Phobius"/>
    </source>
</evidence>
<organism evidence="2 3">
    <name type="scientific">Tahibacter aquaticus</name>
    <dbReference type="NCBI Taxonomy" id="520092"/>
    <lineage>
        <taxon>Bacteria</taxon>
        <taxon>Pseudomonadati</taxon>
        <taxon>Pseudomonadota</taxon>
        <taxon>Gammaproteobacteria</taxon>
        <taxon>Lysobacterales</taxon>
        <taxon>Rhodanobacteraceae</taxon>
        <taxon>Tahibacter</taxon>
    </lineage>
</organism>
<feature type="transmembrane region" description="Helical" evidence="1">
    <location>
        <begin position="7"/>
        <end position="34"/>
    </location>
</feature>
<feature type="transmembrane region" description="Helical" evidence="1">
    <location>
        <begin position="189"/>
        <end position="208"/>
    </location>
</feature>
<dbReference type="OrthoDB" id="5520897at2"/>
<evidence type="ECO:0000313" key="3">
    <source>
        <dbReference type="Proteomes" id="UP000295293"/>
    </source>
</evidence>
<dbReference type="GO" id="GO:0009389">
    <property type="term" value="F:dimethyl sulfoxide reductase activity"/>
    <property type="evidence" value="ECO:0007669"/>
    <property type="project" value="TreeGrafter"/>
</dbReference>
<keyword evidence="3" id="KW-1185">Reference proteome</keyword>
<evidence type="ECO:0000313" key="2">
    <source>
        <dbReference type="EMBL" id="TDR40389.1"/>
    </source>
</evidence>
<feature type="transmembrane region" description="Helical" evidence="1">
    <location>
        <begin position="290"/>
        <end position="310"/>
    </location>
</feature>
<dbReference type="GO" id="GO:0009390">
    <property type="term" value="C:dimethyl sulfoxide reductase complex"/>
    <property type="evidence" value="ECO:0007669"/>
    <property type="project" value="TreeGrafter"/>
</dbReference>
<feature type="transmembrane region" description="Helical" evidence="1">
    <location>
        <begin position="264"/>
        <end position="284"/>
    </location>
</feature>
<proteinExistence type="predicted"/>
<reference evidence="2 3" key="1">
    <citation type="submission" date="2019-03" db="EMBL/GenBank/DDBJ databases">
        <title>Genomic Encyclopedia of Type Strains, Phase IV (KMG-IV): sequencing the most valuable type-strain genomes for metagenomic binning, comparative biology and taxonomic classification.</title>
        <authorList>
            <person name="Goeker M."/>
        </authorList>
    </citation>
    <scope>NUCLEOTIDE SEQUENCE [LARGE SCALE GENOMIC DNA]</scope>
    <source>
        <strain evidence="2 3">DSM 21667</strain>
    </source>
</reference>
<protein>
    <submittedName>
        <fullName evidence="2">DMSO reductase anchor subunit</fullName>
    </submittedName>
</protein>
<keyword evidence="1" id="KW-0812">Transmembrane</keyword>
<dbReference type="Pfam" id="PF04976">
    <property type="entry name" value="DmsC"/>
    <property type="match status" value="1"/>
</dbReference>
<feature type="transmembrane region" description="Helical" evidence="1">
    <location>
        <begin position="116"/>
        <end position="136"/>
    </location>
</feature>
<accession>A0A4R6YR91</accession>
<dbReference type="InterPro" id="IPR007059">
    <property type="entry name" value="DmsC"/>
</dbReference>
<feature type="transmembrane region" description="Helical" evidence="1">
    <location>
        <begin position="148"/>
        <end position="169"/>
    </location>
</feature>
<keyword evidence="1" id="KW-1133">Transmembrane helix</keyword>
<dbReference type="PANTHER" id="PTHR38095:SF1">
    <property type="entry name" value="ANAEROBIC DIMETHYL SULFOXIDE REDUCTASE CHAIN YNFH"/>
    <property type="match status" value="1"/>
</dbReference>
<keyword evidence="1" id="KW-0472">Membrane</keyword>
<dbReference type="AlphaFoldDB" id="A0A4R6YR91"/>
<gene>
    <name evidence="2" type="ORF">DFR29_11389</name>
</gene>
<feature type="transmembrane region" description="Helical" evidence="1">
    <location>
        <begin position="84"/>
        <end position="104"/>
    </location>
</feature>
<dbReference type="RefSeq" id="WP_133820339.1">
    <property type="nucleotide sequence ID" value="NZ_SNZH01000013.1"/>
</dbReference>
<dbReference type="GO" id="GO:0019645">
    <property type="term" value="P:anaerobic electron transport chain"/>
    <property type="evidence" value="ECO:0007669"/>
    <property type="project" value="InterPro"/>
</dbReference>
<dbReference type="GO" id="GO:0005886">
    <property type="term" value="C:plasma membrane"/>
    <property type="evidence" value="ECO:0007669"/>
    <property type="project" value="TreeGrafter"/>
</dbReference>
<sequence>MHPALSVIFFTTLSGAGYGLLALLGAGIALGWWPKTFASVAAPALLGMSLAGIGLLASMAHLGQPRRAWRAFSQWRSSWLSREGVCAVLSYLPALTVLYCSWRLDPKDDWPLAARIAAALLLLAAIATVYCTARIYSSLRTIPAWNNAWVAPVYLVLAGFSGGLWLWLLASWQHRHDALYWNLIGLPPWLLMGVVLSAMLAAALKLMYWRRLDQAAPLATSASATGLGRFGSVSSFEKPHTEQNYINREMGFVVARKHAQKLRAVAMLAGLALPLAAIGASVLWTGLSLTFALLALLGGSAGIFVERWLFFAEARHVVNLYYGSTQV</sequence>
<feature type="transmembrane region" description="Helical" evidence="1">
    <location>
        <begin position="40"/>
        <end position="63"/>
    </location>
</feature>
<dbReference type="Proteomes" id="UP000295293">
    <property type="component" value="Unassembled WGS sequence"/>
</dbReference>